<keyword evidence="5" id="KW-1185">Reference proteome</keyword>
<keyword evidence="3" id="KW-0812">Transmembrane</keyword>
<proteinExistence type="predicted"/>
<feature type="transmembrane region" description="Helical" evidence="3">
    <location>
        <begin position="183"/>
        <end position="207"/>
    </location>
</feature>
<gene>
    <name evidence="4" type="ORF">GGQ99_002304</name>
</gene>
<dbReference type="Gene3D" id="2.70.40.10">
    <property type="match status" value="1"/>
</dbReference>
<dbReference type="CDD" id="cd07557">
    <property type="entry name" value="trimeric_dUTPase"/>
    <property type="match status" value="1"/>
</dbReference>
<dbReference type="InterPro" id="IPR011962">
    <property type="entry name" value="dCTP_deaminase"/>
</dbReference>
<dbReference type="Pfam" id="PF22769">
    <property type="entry name" value="DCD"/>
    <property type="match status" value="1"/>
</dbReference>
<evidence type="ECO:0000256" key="3">
    <source>
        <dbReference type="SAM" id="Phobius"/>
    </source>
</evidence>
<keyword evidence="1" id="KW-0378">Hydrolase</keyword>
<accession>A0ABR6L2Y6</accession>
<dbReference type="EMBL" id="JACHOT010000002">
    <property type="protein sequence ID" value="MBB4650549.1"/>
    <property type="molecule type" value="Genomic_DNA"/>
</dbReference>
<name>A0ABR6L2Y6_9HYPH</name>
<reference evidence="4 5" key="1">
    <citation type="submission" date="2020-08" db="EMBL/GenBank/DDBJ databases">
        <title>Genomic Encyclopedia of Type Strains, Phase IV (KMG-IV): sequencing the most valuable type-strain genomes for metagenomic binning, comparative biology and taxonomic classification.</title>
        <authorList>
            <person name="Goeker M."/>
        </authorList>
    </citation>
    <scope>NUCLEOTIDE SEQUENCE [LARGE SCALE GENOMIC DNA]</scope>
    <source>
        <strain evidence="4 5">DSM 7050</strain>
    </source>
</reference>
<protein>
    <submittedName>
        <fullName evidence="4">Deoxycytidine triphosphate deaminase</fullName>
    </submittedName>
</protein>
<dbReference type="Proteomes" id="UP000539538">
    <property type="component" value="Unassembled WGS sequence"/>
</dbReference>
<dbReference type="SUPFAM" id="SSF51283">
    <property type="entry name" value="dUTPase-like"/>
    <property type="match status" value="1"/>
</dbReference>
<keyword evidence="3" id="KW-0472">Membrane</keyword>
<keyword evidence="2" id="KW-0546">Nucleotide metabolism</keyword>
<comment type="caution">
    <text evidence="4">The sequence shown here is derived from an EMBL/GenBank/DDBJ whole genome shotgun (WGS) entry which is preliminary data.</text>
</comment>
<evidence type="ECO:0000313" key="4">
    <source>
        <dbReference type="EMBL" id="MBB4650549.1"/>
    </source>
</evidence>
<dbReference type="InterPro" id="IPR036157">
    <property type="entry name" value="dUTPase-like_sf"/>
</dbReference>
<evidence type="ECO:0000256" key="2">
    <source>
        <dbReference type="ARBA" id="ARBA00023080"/>
    </source>
</evidence>
<keyword evidence="3" id="KW-1133">Transmembrane helix</keyword>
<dbReference type="RefSeq" id="WP_183262618.1">
    <property type="nucleotide sequence ID" value="NZ_BAAAVZ010000002.1"/>
</dbReference>
<dbReference type="InterPro" id="IPR033704">
    <property type="entry name" value="dUTPase_trimeric"/>
</dbReference>
<organism evidence="4 5">
    <name type="scientific">Aminobacter niigataensis</name>
    <dbReference type="NCBI Taxonomy" id="83265"/>
    <lineage>
        <taxon>Bacteria</taxon>
        <taxon>Pseudomonadati</taxon>
        <taxon>Pseudomonadota</taxon>
        <taxon>Alphaproteobacteria</taxon>
        <taxon>Hyphomicrobiales</taxon>
        <taxon>Phyllobacteriaceae</taxon>
        <taxon>Aminobacter</taxon>
    </lineage>
</organism>
<evidence type="ECO:0000313" key="5">
    <source>
        <dbReference type="Proteomes" id="UP000539538"/>
    </source>
</evidence>
<sequence>MLLTDNEIRQAGVVRSGRDEHYGSTSYDLSIRSIIDSEGKLFVSEGYTVKPQEIVWVTSKERIVLNSDITAHAVIRTSLCNSGLLALNIGIVDPGWNGQLATAIINFSKSEYYLRPGEKFLRLSFYKHSTPTKVNNINKTELEYIQERKKLAIETFGSTFLNVEDLTRRVRESFIGSWKEKTILWGAMGAIIFGFLSIFVAIAAYIIPWNGALYQSNFEDLQERVGILEGMIKKEGMVGTNRETE</sequence>
<evidence type="ECO:0000256" key="1">
    <source>
        <dbReference type="ARBA" id="ARBA00022801"/>
    </source>
</evidence>